<feature type="domain" description="OmpA-like" evidence="7">
    <location>
        <begin position="1"/>
        <end position="109"/>
    </location>
</feature>
<name>A0A956N8A6_UNCEI</name>
<dbReference type="PRINTS" id="PR01021">
    <property type="entry name" value="OMPADOMAIN"/>
</dbReference>
<dbReference type="SUPFAM" id="SSF103088">
    <property type="entry name" value="OmpA-like"/>
    <property type="match status" value="1"/>
</dbReference>
<keyword evidence="3 6" id="KW-0472">Membrane</keyword>
<dbReference type="Pfam" id="PF00691">
    <property type="entry name" value="OmpA"/>
    <property type="match status" value="1"/>
</dbReference>
<dbReference type="InterPro" id="IPR006665">
    <property type="entry name" value="OmpA-like"/>
</dbReference>
<dbReference type="InterPro" id="IPR014169">
    <property type="entry name" value="Pal_lipo_C"/>
</dbReference>
<dbReference type="Gene3D" id="3.30.1330.60">
    <property type="entry name" value="OmpA-like domain"/>
    <property type="match status" value="1"/>
</dbReference>
<dbReference type="PROSITE" id="PS51123">
    <property type="entry name" value="OMPA_2"/>
    <property type="match status" value="1"/>
</dbReference>
<evidence type="ECO:0000256" key="6">
    <source>
        <dbReference type="PROSITE-ProRule" id="PRU00473"/>
    </source>
</evidence>
<evidence type="ECO:0000256" key="1">
    <source>
        <dbReference type="ARBA" id="ARBA00004442"/>
    </source>
</evidence>
<evidence type="ECO:0000256" key="5">
    <source>
        <dbReference type="ARBA" id="ARBA00023306"/>
    </source>
</evidence>
<sequence length="109" mass="12543">MSLNDVFFDYDAFALRSDARRVIDENGNTINANPDWRVITLEGHCDERGTTEYNLALGQKRADSVRSYLVQLGVPRERLQTISYGEERPFDAGHNEAAWAQNRRVHFAR</sequence>
<dbReference type="GO" id="GO:0009279">
    <property type="term" value="C:cell outer membrane"/>
    <property type="evidence" value="ECO:0007669"/>
    <property type="project" value="UniProtKB-SubCell"/>
</dbReference>
<evidence type="ECO:0000256" key="4">
    <source>
        <dbReference type="ARBA" id="ARBA00023237"/>
    </source>
</evidence>
<protein>
    <submittedName>
        <fullName evidence="8">Peptidoglycan-associated lipoprotein Pal</fullName>
    </submittedName>
</protein>
<evidence type="ECO:0000313" key="8">
    <source>
        <dbReference type="EMBL" id="MCA9754555.1"/>
    </source>
</evidence>
<evidence type="ECO:0000256" key="3">
    <source>
        <dbReference type="ARBA" id="ARBA00023136"/>
    </source>
</evidence>
<dbReference type="InterPro" id="IPR006664">
    <property type="entry name" value="OMP_bac"/>
</dbReference>
<keyword evidence="8" id="KW-0449">Lipoprotein</keyword>
<keyword evidence="4" id="KW-0998">Cell outer membrane</keyword>
<dbReference type="InterPro" id="IPR036737">
    <property type="entry name" value="OmpA-like_sf"/>
</dbReference>
<evidence type="ECO:0000313" key="9">
    <source>
        <dbReference type="Proteomes" id="UP000739538"/>
    </source>
</evidence>
<keyword evidence="2" id="KW-0132">Cell division</keyword>
<dbReference type="PANTHER" id="PTHR30329">
    <property type="entry name" value="STATOR ELEMENT OF FLAGELLAR MOTOR COMPLEX"/>
    <property type="match status" value="1"/>
</dbReference>
<dbReference type="AlphaFoldDB" id="A0A956N8A6"/>
<accession>A0A956N8A6</accession>
<evidence type="ECO:0000259" key="7">
    <source>
        <dbReference type="PROSITE" id="PS51123"/>
    </source>
</evidence>
<evidence type="ECO:0000256" key="2">
    <source>
        <dbReference type="ARBA" id="ARBA00022618"/>
    </source>
</evidence>
<reference evidence="8" key="2">
    <citation type="journal article" date="2021" name="Microbiome">
        <title>Successional dynamics and alternative stable states in a saline activated sludge microbial community over 9 years.</title>
        <authorList>
            <person name="Wang Y."/>
            <person name="Ye J."/>
            <person name="Ju F."/>
            <person name="Liu L."/>
            <person name="Boyd J.A."/>
            <person name="Deng Y."/>
            <person name="Parks D.H."/>
            <person name="Jiang X."/>
            <person name="Yin X."/>
            <person name="Woodcroft B.J."/>
            <person name="Tyson G.W."/>
            <person name="Hugenholtz P."/>
            <person name="Polz M.F."/>
            <person name="Zhang T."/>
        </authorList>
    </citation>
    <scope>NUCLEOTIDE SEQUENCE</scope>
    <source>
        <strain evidence="8">HKST-UBA02</strain>
    </source>
</reference>
<dbReference type="NCBIfam" id="TIGR02802">
    <property type="entry name" value="Pal_lipo"/>
    <property type="match status" value="1"/>
</dbReference>
<organism evidence="8 9">
    <name type="scientific">Eiseniibacteriota bacterium</name>
    <dbReference type="NCBI Taxonomy" id="2212470"/>
    <lineage>
        <taxon>Bacteria</taxon>
        <taxon>Candidatus Eiseniibacteriota</taxon>
    </lineage>
</organism>
<dbReference type="PRINTS" id="PR01023">
    <property type="entry name" value="NAFLGMOTY"/>
</dbReference>
<comment type="subcellular location">
    <subcellularLocation>
        <location evidence="1">Cell outer membrane</location>
    </subcellularLocation>
</comment>
<gene>
    <name evidence="8" type="primary">pal</name>
    <name evidence="8" type="ORF">KDA27_02045</name>
</gene>
<dbReference type="EMBL" id="JAGQHS010000005">
    <property type="protein sequence ID" value="MCA9754555.1"/>
    <property type="molecule type" value="Genomic_DNA"/>
</dbReference>
<dbReference type="InterPro" id="IPR050330">
    <property type="entry name" value="Bact_OuterMem_StrucFunc"/>
</dbReference>
<proteinExistence type="predicted"/>
<comment type="caution">
    <text evidence="8">The sequence shown here is derived from an EMBL/GenBank/DDBJ whole genome shotgun (WGS) entry which is preliminary data.</text>
</comment>
<dbReference type="Proteomes" id="UP000739538">
    <property type="component" value="Unassembled WGS sequence"/>
</dbReference>
<reference evidence="8" key="1">
    <citation type="submission" date="2020-04" db="EMBL/GenBank/DDBJ databases">
        <authorList>
            <person name="Zhang T."/>
        </authorList>
    </citation>
    <scope>NUCLEOTIDE SEQUENCE</scope>
    <source>
        <strain evidence="8">HKST-UBA02</strain>
    </source>
</reference>
<dbReference type="PANTHER" id="PTHR30329:SF21">
    <property type="entry name" value="LIPOPROTEIN YIAD-RELATED"/>
    <property type="match status" value="1"/>
</dbReference>
<dbReference type="CDD" id="cd07185">
    <property type="entry name" value="OmpA_C-like"/>
    <property type="match status" value="1"/>
</dbReference>
<dbReference type="GO" id="GO:0051301">
    <property type="term" value="P:cell division"/>
    <property type="evidence" value="ECO:0007669"/>
    <property type="project" value="UniProtKB-KW"/>
</dbReference>
<keyword evidence="5" id="KW-0131">Cell cycle</keyword>